<sequence>MAYFWAMSRRLWVLSTSSAKLDPALPPTWLAATTIALGHAAGAEVAAGRMAADQAAAALRTSILRVYGAARP</sequence>
<gene>
    <name evidence="1" type="ORF">GA0070609_1998</name>
</gene>
<dbReference type="Proteomes" id="UP000198217">
    <property type="component" value="Chromosome I"/>
</dbReference>
<reference evidence="1 2" key="1">
    <citation type="submission" date="2016-06" db="EMBL/GenBank/DDBJ databases">
        <authorList>
            <person name="Kjaerup R.B."/>
            <person name="Dalgaard T.S."/>
            <person name="Juul-Madsen H.R."/>
        </authorList>
    </citation>
    <scope>NUCLEOTIDE SEQUENCE [LARGE SCALE GENOMIC DNA]</scope>
    <source>
        <strain evidence="1 2">DSM 43904</strain>
    </source>
</reference>
<proteinExistence type="predicted"/>
<protein>
    <submittedName>
        <fullName evidence="1">Uncharacterized protein</fullName>
    </submittedName>
</protein>
<dbReference type="AlphaFoldDB" id="A0A1C5HPL9"/>
<keyword evidence="2" id="KW-1185">Reference proteome</keyword>
<evidence type="ECO:0000313" key="2">
    <source>
        <dbReference type="Proteomes" id="UP000198217"/>
    </source>
</evidence>
<name>A0A1C5HPL9_9ACTN</name>
<accession>A0A1C5HPL9</accession>
<dbReference type="EMBL" id="LT607750">
    <property type="protein sequence ID" value="SCG47942.1"/>
    <property type="molecule type" value="Genomic_DNA"/>
</dbReference>
<organism evidence="1 2">
    <name type="scientific">Micromonospora echinaurantiaca</name>
    <dbReference type="NCBI Taxonomy" id="47857"/>
    <lineage>
        <taxon>Bacteria</taxon>
        <taxon>Bacillati</taxon>
        <taxon>Actinomycetota</taxon>
        <taxon>Actinomycetes</taxon>
        <taxon>Micromonosporales</taxon>
        <taxon>Micromonosporaceae</taxon>
        <taxon>Micromonospora</taxon>
    </lineage>
</organism>
<evidence type="ECO:0000313" key="1">
    <source>
        <dbReference type="EMBL" id="SCG47942.1"/>
    </source>
</evidence>